<dbReference type="EMBL" id="GBRH01240323">
    <property type="protein sequence ID" value="JAD57572.1"/>
    <property type="molecule type" value="Transcribed_RNA"/>
</dbReference>
<protein>
    <submittedName>
        <fullName evidence="2">Uncharacterized protein</fullName>
    </submittedName>
</protein>
<dbReference type="AlphaFoldDB" id="A0A0A9BE56"/>
<evidence type="ECO:0000313" key="2">
    <source>
        <dbReference type="EMBL" id="JAD57572.1"/>
    </source>
</evidence>
<accession>A0A0A9BE56</accession>
<reference evidence="2" key="2">
    <citation type="journal article" date="2015" name="Data Brief">
        <title>Shoot transcriptome of the giant reed, Arundo donax.</title>
        <authorList>
            <person name="Barrero R.A."/>
            <person name="Guerrero F.D."/>
            <person name="Moolhuijzen P."/>
            <person name="Goolsby J.A."/>
            <person name="Tidwell J."/>
            <person name="Bellgard S.E."/>
            <person name="Bellgard M.I."/>
        </authorList>
    </citation>
    <scope>NUCLEOTIDE SEQUENCE</scope>
    <source>
        <tissue evidence="2">Shoot tissue taken approximately 20 cm above the soil surface</tissue>
    </source>
</reference>
<sequence>MPSPTMPTRHRGAIRSMASESTPLPDPPPRFSSVWSETIRRIFRLLAVPQITDGAALLPCWWFRRPRLIRW</sequence>
<proteinExistence type="predicted"/>
<organism evidence="2">
    <name type="scientific">Arundo donax</name>
    <name type="common">Giant reed</name>
    <name type="synonym">Donax arundinaceus</name>
    <dbReference type="NCBI Taxonomy" id="35708"/>
    <lineage>
        <taxon>Eukaryota</taxon>
        <taxon>Viridiplantae</taxon>
        <taxon>Streptophyta</taxon>
        <taxon>Embryophyta</taxon>
        <taxon>Tracheophyta</taxon>
        <taxon>Spermatophyta</taxon>
        <taxon>Magnoliopsida</taxon>
        <taxon>Liliopsida</taxon>
        <taxon>Poales</taxon>
        <taxon>Poaceae</taxon>
        <taxon>PACMAD clade</taxon>
        <taxon>Arundinoideae</taxon>
        <taxon>Arundineae</taxon>
        <taxon>Arundo</taxon>
    </lineage>
</organism>
<evidence type="ECO:0000256" key="1">
    <source>
        <dbReference type="SAM" id="MobiDB-lite"/>
    </source>
</evidence>
<reference evidence="2" key="1">
    <citation type="submission" date="2014-09" db="EMBL/GenBank/DDBJ databases">
        <authorList>
            <person name="Magalhaes I.L.F."/>
            <person name="Oliveira U."/>
            <person name="Santos F.R."/>
            <person name="Vidigal T.H.D.A."/>
            <person name="Brescovit A.D."/>
            <person name="Santos A.J."/>
        </authorList>
    </citation>
    <scope>NUCLEOTIDE SEQUENCE</scope>
    <source>
        <tissue evidence="2">Shoot tissue taken approximately 20 cm above the soil surface</tissue>
    </source>
</reference>
<name>A0A0A9BE56_ARUDO</name>
<feature type="region of interest" description="Disordered" evidence="1">
    <location>
        <begin position="1"/>
        <end position="30"/>
    </location>
</feature>